<evidence type="ECO:0000256" key="4">
    <source>
        <dbReference type="ARBA" id="ARBA00022840"/>
    </source>
</evidence>
<gene>
    <name evidence="6" type="ORF">KVG22_14610</name>
</gene>
<proteinExistence type="inferred from homology"/>
<accession>A0ABS7RA85</accession>
<dbReference type="Proteomes" id="UP000777661">
    <property type="component" value="Unassembled WGS sequence"/>
</dbReference>
<evidence type="ECO:0000259" key="5">
    <source>
        <dbReference type="PROSITE" id="PS50893"/>
    </source>
</evidence>
<protein>
    <submittedName>
        <fullName evidence="6">ATP-binding cassette domain-containing protein</fullName>
    </submittedName>
</protein>
<sequence>MPEPLLVAQNLCKTFTSRGRRVTALDDVSLTLASGETLGLVGASGSGKSTLARVLLRLLPADAGAVRLQGEDWLQLRGRALRRQRRAIQMVFQDPLAAFNPRATIGGVLADPLRIHGLADRAAQPTQVGALLERVGLPTSYAARGVHEVSGGERQRVAIARALAARPSLIVFDEPVSALDQSIRGEILKLITDLQKSEGLSYLFIAHDLAVVRLVSHRVAIMESGRVVETGPTSQIIDSPQSPAGRSLVAAVPRLEFPGAQ</sequence>
<evidence type="ECO:0000256" key="1">
    <source>
        <dbReference type="ARBA" id="ARBA00005417"/>
    </source>
</evidence>
<name>A0ABS7RA85_9HYPH</name>
<evidence type="ECO:0000313" key="7">
    <source>
        <dbReference type="Proteomes" id="UP000777661"/>
    </source>
</evidence>
<dbReference type="SMART" id="SM00382">
    <property type="entry name" value="AAA"/>
    <property type="match status" value="1"/>
</dbReference>
<dbReference type="PANTHER" id="PTHR43776">
    <property type="entry name" value="TRANSPORT ATP-BINDING PROTEIN"/>
    <property type="match status" value="1"/>
</dbReference>
<keyword evidence="7" id="KW-1185">Reference proteome</keyword>
<dbReference type="InterPro" id="IPR017871">
    <property type="entry name" value="ABC_transporter-like_CS"/>
</dbReference>
<dbReference type="InterPro" id="IPR003593">
    <property type="entry name" value="AAA+_ATPase"/>
</dbReference>
<evidence type="ECO:0000256" key="2">
    <source>
        <dbReference type="ARBA" id="ARBA00022448"/>
    </source>
</evidence>
<dbReference type="CDD" id="cd03257">
    <property type="entry name" value="ABC_NikE_OppD_transporters"/>
    <property type="match status" value="1"/>
</dbReference>
<keyword evidence="2" id="KW-0813">Transport</keyword>
<keyword evidence="4 6" id="KW-0067">ATP-binding</keyword>
<feature type="domain" description="ABC transporter" evidence="5">
    <location>
        <begin position="6"/>
        <end position="249"/>
    </location>
</feature>
<organism evidence="6 7">
    <name type="scientific">Nitratireductor rhodophyticola</name>
    <dbReference type="NCBI Taxonomy" id="2854036"/>
    <lineage>
        <taxon>Bacteria</taxon>
        <taxon>Pseudomonadati</taxon>
        <taxon>Pseudomonadota</taxon>
        <taxon>Alphaproteobacteria</taxon>
        <taxon>Hyphomicrobiales</taxon>
        <taxon>Phyllobacteriaceae</taxon>
        <taxon>Nitratireductor</taxon>
    </lineage>
</organism>
<comment type="caution">
    <text evidence="6">The sequence shown here is derived from an EMBL/GenBank/DDBJ whole genome shotgun (WGS) entry which is preliminary data.</text>
</comment>
<dbReference type="EMBL" id="JAHSQO010000004">
    <property type="protein sequence ID" value="MBY8917834.1"/>
    <property type="molecule type" value="Genomic_DNA"/>
</dbReference>
<dbReference type="PROSITE" id="PS00211">
    <property type="entry name" value="ABC_TRANSPORTER_1"/>
    <property type="match status" value="1"/>
</dbReference>
<dbReference type="RefSeq" id="WP_223006266.1">
    <property type="nucleotide sequence ID" value="NZ_JAHSQO010000004.1"/>
</dbReference>
<dbReference type="GO" id="GO:0005524">
    <property type="term" value="F:ATP binding"/>
    <property type="evidence" value="ECO:0007669"/>
    <property type="project" value="UniProtKB-KW"/>
</dbReference>
<dbReference type="PANTHER" id="PTHR43776:SF7">
    <property type="entry name" value="D,D-DIPEPTIDE TRANSPORT ATP-BINDING PROTEIN DDPF-RELATED"/>
    <property type="match status" value="1"/>
</dbReference>
<comment type="similarity">
    <text evidence="1">Belongs to the ABC transporter superfamily.</text>
</comment>
<evidence type="ECO:0000256" key="3">
    <source>
        <dbReference type="ARBA" id="ARBA00022741"/>
    </source>
</evidence>
<dbReference type="InterPro" id="IPR027417">
    <property type="entry name" value="P-loop_NTPase"/>
</dbReference>
<dbReference type="Pfam" id="PF00005">
    <property type="entry name" value="ABC_tran"/>
    <property type="match status" value="1"/>
</dbReference>
<evidence type="ECO:0000313" key="6">
    <source>
        <dbReference type="EMBL" id="MBY8917834.1"/>
    </source>
</evidence>
<dbReference type="SUPFAM" id="SSF52540">
    <property type="entry name" value="P-loop containing nucleoside triphosphate hydrolases"/>
    <property type="match status" value="1"/>
</dbReference>
<reference evidence="6 7" key="1">
    <citation type="submission" date="2021-06" db="EMBL/GenBank/DDBJ databases">
        <title>Nitratireductor porphyridii sp. nov., isolated from a small marine red alga, Porphyridium purpureum in South Korea.</title>
        <authorList>
            <person name="Kim K.H."/>
            <person name="Kristyanto S."/>
            <person name="Jeon C.O."/>
        </authorList>
    </citation>
    <scope>NUCLEOTIDE SEQUENCE [LARGE SCALE GENOMIC DNA]</scope>
    <source>
        <strain evidence="6 7">R6</strain>
    </source>
</reference>
<dbReference type="InterPro" id="IPR003439">
    <property type="entry name" value="ABC_transporter-like_ATP-bd"/>
</dbReference>
<dbReference type="InterPro" id="IPR050319">
    <property type="entry name" value="ABC_transp_ATP-bind"/>
</dbReference>
<keyword evidence="3" id="KW-0547">Nucleotide-binding</keyword>
<dbReference type="PROSITE" id="PS50893">
    <property type="entry name" value="ABC_TRANSPORTER_2"/>
    <property type="match status" value="1"/>
</dbReference>
<dbReference type="Gene3D" id="3.40.50.300">
    <property type="entry name" value="P-loop containing nucleotide triphosphate hydrolases"/>
    <property type="match status" value="1"/>
</dbReference>